<protein>
    <submittedName>
        <fullName evidence="1">Uncharacterized protein</fullName>
    </submittedName>
</protein>
<accession>A0ABP0G0H0</accession>
<sequence>MPYLCFTMVTCLDSLASTYTASVTPGFEQEILRPVMDVLRSFYERIEEFKVEEDQSSKCSSYEFDDPVERNSVNRDMLYLHPGLSKDDIHIALVHEMEKFRWKWIIPNKCCYDVNTEELITTWTFKRCDFVTADDEMDQLDR</sequence>
<gene>
    <name evidence="1" type="ORF">CVLEPA_LOCUS15160</name>
</gene>
<dbReference type="Proteomes" id="UP001642483">
    <property type="component" value="Unassembled WGS sequence"/>
</dbReference>
<proteinExistence type="predicted"/>
<organism evidence="1 2">
    <name type="scientific">Clavelina lepadiformis</name>
    <name type="common">Light-bulb sea squirt</name>
    <name type="synonym">Ascidia lepadiformis</name>
    <dbReference type="NCBI Taxonomy" id="159417"/>
    <lineage>
        <taxon>Eukaryota</taxon>
        <taxon>Metazoa</taxon>
        <taxon>Chordata</taxon>
        <taxon>Tunicata</taxon>
        <taxon>Ascidiacea</taxon>
        <taxon>Aplousobranchia</taxon>
        <taxon>Clavelinidae</taxon>
        <taxon>Clavelina</taxon>
    </lineage>
</organism>
<dbReference type="EMBL" id="CAWYQH010000097">
    <property type="protein sequence ID" value="CAK8684164.1"/>
    <property type="molecule type" value="Genomic_DNA"/>
</dbReference>
<keyword evidence="2" id="KW-1185">Reference proteome</keyword>
<comment type="caution">
    <text evidence="1">The sequence shown here is derived from an EMBL/GenBank/DDBJ whole genome shotgun (WGS) entry which is preliminary data.</text>
</comment>
<evidence type="ECO:0000313" key="1">
    <source>
        <dbReference type="EMBL" id="CAK8684164.1"/>
    </source>
</evidence>
<reference evidence="1 2" key="1">
    <citation type="submission" date="2024-02" db="EMBL/GenBank/DDBJ databases">
        <authorList>
            <person name="Daric V."/>
            <person name="Darras S."/>
        </authorList>
    </citation>
    <scope>NUCLEOTIDE SEQUENCE [LARGE SCALE GENOMIC DNA]</scope>
</reference>
<name>A0ABP0G0H0_CLALP</name>
<evidence type="ECO:0000313" key="2">
    <source>
        <dbReference type="Proteomes" id="UP001642483"/>
    </source>
</evidence>